<dbReference type="RefSeq" id="WP_175601539.1">
    <property type="nucleotide sequence ID" value="NZ_JABWGO010000003.1"/>
</dbReference>
<dbReference type="GO" id="GO:0004125">
    <property type="term" value="F:L-seryl-tRNA(Sec) selenium transferase activity"/>
    <property type="evidence" value="ECO:0007669"/>
    <property type="project" value="UniProtKB-UniRule"/>
</dbReference>
<feature type="domain" description="L-seryl-tRNA selenium transferase N-terminal" evidence="11">
    <location>
        <begin position="4"/>
        <end position="43"/>
    </location>
</feature>
<evidence type="ECO:0000256" key="4">
    <source>
        <dbReference type="ARBA" id="ARBA00022898"/>
    </source>
</evidence>
<evidence type="ECO:0000256" key="6">
    <source>
        <dbReference type="ARBA" id="ARBA00023266"/>
    </source>
</evidence>
<comment type="function">
    <text evidence="8">Converts seryl-tRNA(Sec) to selenocysteinyl-tRNA(Sec) required for selenoprotein biosynthesis.</text>
</comment>
<dbReference type="UniPathway" id="UPA00906">
    <property type="reaction ID" value="UER00896"/>
</dbReference>
<feature type="region of interest" description="Disordered" evidence="10">
    <location>
        <begin position="428"/>
        <end position="478"/>
    </location>
</feature>
<organism evidence="12 13">
    <name type="scientific">Nonomuraea rhodomycinica</name>
    <dbReference type="NCBI Taxonomy" id="1712872"/>
    <lineage>
        <taxon>Bacteria</taxon>
        <taxon>Bacillati</taxon>
        <taxon>Actinomycetota</taxon>
        <taxon>Actinomycetes</taxon>
        <taxon>Streptosporangiales</taxon>
        <taxon>Streptosporangiaceae</taxon>
        <taxon>Nonomuraea</taxon>
    </lineage>
</organism>
<dbReference type="PANTHER" id="PTHR32328:SF0">
    <property type="entry name" value="L-SERYL-TRNA(SEC) SELENIUM TRANSFERASE"/>
    <property type="match status" value="1"/>
</dbReference>
<dbReference type="EMBL" id="JABWGO010000003">
    <property type="protein sequence ID" value="NUW42046.1"/>
    <property type="molecule type" value="Genomic_DNA"/>
</dbReference>
<evidence type="ECO:0000259" key="11">
    <source>
        <dbReference type="Pfam" id="PF12390"/>
    </source>
</evidence>
<name>A0A7Y6MCS3_9ACTN</name>
<dbReference type="EC" id="2.9.1.1" evidence="8"/>
<dbReference type="Proteomes" id="UP000546126">
    <property type="component" value="Unassembled WGS sequence"/>
</dbReference>
<dbReference type="SUPFAM" id="SSF53383">
    <property type="entry name" value="PLP-dependent transferases"/>
    <property type="match status" value="1"/>
</dbReference>
<dbReference type="NCBIfam" id="TIGR00474">
    <property type="entry name" value="selA"/>
    <property type="match status" value="1"/>
</dbReference>
<keyword evidence="5 8" id="KW-0648">Protein biosynthesis</keyword>
<feature type="modified residue" description="N6-(pyridoxal phosphate)lysine" evidence="8 9">
    <location>
        <position position="276"/>
    </location>
</feature>
<evidence type="ECO:0000256" key="10">
    <source>
        <dbReference type="SAM" id="MobiDB-lite"/>
    </source>
</evidence>
<dbReference type="GO" id="GO:0001514">
    <property type="term" value="P:selenocysteine incorporation"/>
    <property type="evidence" value="ECO:0007669"/>
    <property type="project" value="UniProtKB-UniRule"/>
</dbReference>
<feature type="compositionally biased region" description="Basic and acidic residues" evidence="10">
    <location>
        <begin position="457"/>
        <end position="470"/>
    </location>
</feature>
<keyword evidence="2 8" id="KW-0963">Cytoplasm</keyword>
<comment type="catalytic activity">
    <reaction evidence="8">
        <text>L-seryl-tRNA(Sec) + selenophosphate + H(+) = L-selenocysteinyl-tRNA(Sec) + phosphate</text>
        <dbReference type="Rhea" id="RHEA:22728"/>
        <dbReference type="Rhea" id="RHEA-COMP:9742"/>
        <dbReference type="Rhea" id="RHEA-COMP:9743"/>
        <dbReference type="ChEBI" id="CHEBI:15378"/>
        <dbReference type="ChEBI" id="CHEBI:16144"/>
        <dbReference type="ChEBI" id="CHEBI:43474"/>
        <dbReference type="ChEBI" id="CHEBI:78533"/>
        <dbReference type="ChEBI" id="CHEBI:78573"/>
        <dbReference type="EC" id="2.9.1.1"/>
    </reaction>
</comment>
<dbReference type="Gene3D" id="3.90.1150.180">
    <property type="match status" value="1"/>
</dbReference>
<dbReference type="Pfam" id="PF03841">
    <property type="entry name" value="SelA"/>
    <property type="match status" value="1"/>
</dbReference>
<evidence type="ECO:0000256" key="3">
    <source>
        <dbReference type="ARBA" id="ARBA00022679"/>
    </source>
</evidence>
<evidence type="ECO:0000313" key="12">
    <source>
        <dbReference type="EMBL" id="NUW42046.1"/>
    </source>
</evidence>
<comment type="caution">
    <text evidence="12">The sequence shown here is derived from an EMBL/GenBank/DDBJ whole genome shotgun (WGS) entry which is preliminary data.</text>
</comment>
<comment type="pathway">
    <text evidence="8">Aminoacyl-tRNA biosynthesis; selenocysteinyl-tRNA(Sec) biosynthesis; selenocysteinyl-tRNA(Sec) from L-seryl-tRNA(Sec) (bacterial route): step 1/1.</text>
</comment>
<dbReference type="Pfam" id="PF12390">
    <property type="entry name" value="Se-cys_synth_N"/>
    <property type="match status" value="1"/>
</dbReference>
<proteinExistence type="inferred from homology"/>
<sequence length="478" mass="48372">MDPRRRVPRTDAVLADPRLAEAAARLGRTVVKEAVGRAQERARRGEIGPEEVAGAAVAALPARAAGLRPVINATGVLIHTNLGRAPLSAAAVEAMTAAAGAADVEFDLAAGGRARRGRGALEALAAAVPQAADVHVVNNNAAALVLAATALAAGREIVISRGELVEIGDGFRIPDLLVSTGARLREVGTTNRTTARDYAGAVGPETGFVLKIHPSNYRIEGFTGSPGVSELTGLGVPVVVDIGSGLLAREPLLPAEPDAADTLRAGADLVTASGDKLLGGPQAGLLLGRADLVERCRRHPLARALRVDKLTLAALEATLRGPVPPVAEALRADPAELAERAAALAARLAAAGVDARAVPSAAAVGGGGAPGVSLPSAAVSLPERLAARLRTGEPPVVGRVEGGRLLLDLRAVPPARDDDLLRAVLAVEPAPPPDAEPGKGDVSSVSAERGEGQAPTGRREEPGTSRRLDSSGRPGVVG</sequence>
<dbReference type="InterPro" id="IPR015421">
    <property type="entry name" value="PyrdxlP-dep_Trfase_major"/>
</dbReference>
<dbReference type="InterPro" id="IPR015424">
    <property type="entry name" value="PyrdxlP-dep_Trfase"/>
</dbReference>
<evidence type="ECO:0000256" key="5">
    <source>
        <dbReference type="ARBA" id="ARBA00022917"/>
    </source>
</evidence>
<evidence type="ECO:0000256" key="1">
    <source>
        <dbReference type="ARBA" id="ARBA00001933"/>
    </source>
</evidence>
<dbReference type="InterPro" id="IPR025862">
    <property type="entry name" value="SelA_trans_N_dom"/>
</dbReference>
<dbReference type="InterPro" id="IPR018319">
    <property type="entry name" value="SelA-like"/>
</dbReference>
<dbReference type="GO" id="GO:0001717">
    <property type="term" value="P:conversion of seryl-tRNAsec to selenocys-tRNAsec"/>
    <property type="evidence" value="ECO:0007669"/>
    <property type="project" value="UniProtKB-UniRule"/>
</dbReference>
<keyword evidence="4 8" id="KW-0663">Pyridoxal phosphate</keyword>
<comment type="cofactor">
    <cofactor evidence="1 8 9">
        <name>pyridoxal 5'-phosphate</name>
        <dbReference type="ChEBI" id="CHEBI:597326"/>
    </cofactor>
</comment>
<keyword evidence="6 8" id="KW-0711">Selenium</keyword>
<dbReference type="GO" id="GO:0005737">
    <property type="term" value="C:cytoplasm"/>
    <property type="evidence" value="ECO:0007669"/>
    <property type="project" value="UniProtKB-SubCell"/>
</dbReference>
<evidence type="ECO:0000313" key="13">
    <source>
        <dbReference type="Proteomes" id="UP000546126"/>
    </source>
</evidence>
<gene>
    <name evidence="8" type="primary">selA</name>
    <name evidence="12" type="ORF">HT134_18125</name>
</gene>
<dbReference type="HAMAP" id="MF_00423">
    <property type="entry name" value="SelA"/>
    <property type="match status" value="1"/>
</dbReference>
<dbReference type="PANTHER" id="PTHR32328">
    <property type="entry name" value="L-SERYL-TRNA(SEC) SELENIUM TRANSFERASE"/>
    <property type="match status" value="1"/>
</dbReference>
<keyword evidence="13" id="KW-1185">Reference proteome</keyword>
<dbReference type="AlphaFoldDB" id="A0A7Y6MCS3"/>
<dbReference type="Gene3D" id="3.40.640.10">
    <property type="entry name" value="Type I PLP-dependent aspartate aminotransferase-like (Major domain)"/>
    <property type="match status" value="1"/>
</dbReference>
<protein>
    <recommendedName>
        <fullName evidence="8">L-seryl-tRNA(Sec) selenium transferase</fullName>
        <ecNumber evidence="8">2.9.1.1</ecNumber>
    </recommendedName>
    <alternativeName>
        <fullName evidence="8">Selenocysteine synthase</fullName>
        <shortName evidence="8">Sec synthase</shortName>
    </alternativeName>
    <alternativeName>
        <fullName evidence="8">Selenocysteinyl-tRNA(Sec) synthase</fullName>
    </alternativeName>
</protein>
<dbReference type="InterPro" id="IPR004534">
    <property type="entry name" value="SelA_trans"/>
</dbReference>
<evidence type="ECO:0000256" key="2">
    <source>
        <dbReference type="ARBA" id="ARBA00022490"/>
    </source>
</evidence>
<comment type="subcellular location">
    <subcellularLocation>
        <location evidence="8">Cytoplasm</location>
    </subcellularLocation>
</comment>
<evidence type="ECO:0000256" key="8">
    <source>
        <dbReference type="HAMAP-Rule" id="MF_00423"/>
    </source>
</evidence>
<evidence type="ECO:0000256" key="7">
    <source>
        <dbReference type="ARBA" id="ARBA00044507"/>
    </source>
</evidence>
<comment type="similarity">
    <text evidence="7 8">Belongs to the SelA family.</text>
</comment>
<keyword evidence="3 8" id="KW-0808">Transferase</keyword>
<evidence type="ECO:0000256" key="9">
    <source>
        <dbReference type="PIRSR" id="PIRSR618319-50"/>
    </source>
</evidence>
<reference evidence="12 13" key="1">
    <citation type="submission" date="2020-06" db="EMBL/GenBank/DDBJ databases">
        <authorList>
            <person name="Chanama M."/>
        </authorList>
    </citation>
    <scope>NUCLEOTIDE SEQUENCE [LARGE SCALE GENOMIC DNA]</scope>
    <source>
        <strain evidence="12 13">TBRC6557</strain>
    </source>
</reference>
<accession>A0A7Y6MCS3</accession>